<dbReference type="Proteomes" id="UP001611383">
    <property type="component" value="Chromosome"/>
</dbReference>
<evidence type="ECO:0008006" key="3">
    <source>
        <dbReference type="Google" id="ProtNLM"/>
    </source>
</evidence>
<name>A0ABY9X7B9_9BACT</name>
<dbReference type="RefSeq" id="WP_395811381.1">
    <property type="nucleotide sequence ID" value="NZ_CP043494.1"/>
</dbReference>
<evidence type="ECO:0000313" key="2">
    <source>
        <dbReference type="Proteomes" id="UP001611383"/>
    </source>
</evidence>
<organism evidence="1 2">
    <name type="scientific">Archangium minus</name>
    <dbReference type="NCBI Taxonomy" id="83450"/>
    <lineage>
        <taxon>Bacteria</taxon>
        <taxon>Pseudomonadati</taxon>
        <taxon>Myxococcota</taxon>
        <taxon>Myxococcia</taxon>
        <taxon>Myxococcales</taxon>
        <taxon>Cystobacterineae</taxon>
        <taxon>Archangiaceae</taxon>
        <taxon>Archangium</taxon>
    </lineage>
</organism>
<gene>
    <name evidence="1" type="ORF">F0U60_49535</name>
</gene>
<keyword evidence="2" id="KW-1185">Reference proteome</keyword>
<protein>
    <recommendedName>
        <fullName evidence="3">Pentapeptide repeat-containing protein</fullName>
    </recommendedName>
</protein>
<evidence type="ECO:0000313" key="1">
    <source>
        <dbReference type="EMBL" id="WNG51287.1"/>
    </source>
</evidence>
<dbReference type="EMBL" id="CP043494">
    <property type="protein sequence ID" value="WNG51287.1"/>
    <property type="molecule type" value="Genomic_DNA"/>
</dbReference>
<proteinExistence type="predicted"/>
<accession>A0ABY9X7B9</accession>
<sequence>MRLGNIIYEEREMEDARLELKAEADRLLYLGPNLTLRRCTVVVRVPASKLFIRSATFIDCNIELKQELKRFSWTGAALRGCRFMGRMVGCDFGAWPGQGKGWEHGAVEGCDFSEARLDLCRFQSCDPRTLLLPRWPCFTILDPLGRGRELTSVSWPGSFSPVTLEGPYKELPTTVALSFYAPAEAKRCGTTEEELKAAIRRFDFIVH</sequence>
<dbReference type="Gene3D" id="2.160.20.80">
    <property type="entry name" value="E3 ubiquitin-protein ligase SopA"/>
    <property type="match status" value="1"/>
</dbReference>
<reference evidence="1 2" key="1">
    <citation type="submission" date="2019-08" db="EMBL/GenBank/DDBJ databases">
        <title>Archangium and Cystobacter genomes.</title>
        <authorList>
            <person name="Chen I.-C.K."/>
            <person name="Wielgoss S."/>
        </authorList>
    </citation>
    <scope>NUCLEOTIDE SEQUENCE [LARGE SCALE GENOMIC DNA]</scope>
    <source>
        <strain evidence="1 2">Cbm 6</strain>
    </source>
</reference>